<dbReference type="PROSITE" id="PS50870">
    <property type="entry name" value="AH"/>
    <property type="match status" value="1"/>
</dbReference>
<dbReference type="InterPro" id="IPR027267">
    <property type="entry name" value="AH/BAR_dom_sf"/>
</dbReference>
<dbReference type="Proteomes" id="UP001153737">
    <property type="component" value="Chromosome 8"/>
</dbReference>
<feature type="region of interest" description="Disordered" evidence="1">
    <location>
        <begin position="293"/>
        <end position="316"/>
    </location>
</feature>
<evidence type="ECO:0000256" key="1">
    <source>
        <dbReference type="SAM" id="MobiDB-lite"/>
    </source>
</evidence>
<dbReference type="AlphaFoldDB" id="A0A9P0DU41"/>
<dbReference type="GO" id="GO:0051049">
    <property type="term" value="P:regulation of transport"/>
    <property type="evidence" value="ECO:0007669"/>
    <property type="project" value="TreeGrafter"/>
</dbReference>
<protein>
    <recommendedName>
        <fullName evidence="2">AH domain-containing protein</fullName>
    </recommendedName>
</protein>
<evidence type="ECO:0000259" key="2">
    <source>
        <dbReference type="PROSITE" id="PS50870"/>
    </source>
</evidence>
<dbReference type="FunFam" id="1.20.1270.60:FF:000068">
    <property type="entry name" value="Islet cell autoantigen"/>
    <property type="match status" value="1"/>
</dbReference>
<dbReference type="SUPFAM" id="SSF103657">
    <property type="entry name" value="BAR/IMD domain-like"/>
    <property type="match status" value="1"/>
</dbReference>
<sequence length="405" mass="45183">MQHQYWVTKKSVLRKLGGKEDDCIISSDAELDAKLELFKSINESCSKLQRVIDLYQERLCYLAQEENTLGRYLKDCGKNEKNASAGQIMSVAGKALAYTGHQRLTIRPSLVRLHHEVDTFRARAITDTRVTVVEMEKARTEYRAALSWMKSVSSQLDPDSGHGLEKFRKAQSYVKTSKVKFDRYTLACLQKVDLLAAARCNMFSHALVPYQKAIVNFSTKASDTLSTAAAKLESVQPLDNSAFLELVIPSEADKDKKTFFNADYTDETIASKNEDQEDKTKSCKEPEAEGISNLLEGNFAPPPLQQELLSPKSDETKPSAALLDLNWSMNSDFLGGDFMPSKLMQEGSFDFLSPPAVNMETPETDDKNIPKASTTENQVSWLSLFAELDPLANSSIDEKFAGDRA</sequence>
<dbReference type="PANTHER" id="PTHR10164">
    <property type="entry name" value="ISLET CELL AUTOANTIGEN 1"/>
    <property type="match status" value="1"/>
</dbReference>
<dbReference type="SMART" id="SM01015">
    <property type="entry name" value="Arfaptin"/>
    <property type="match status" value="1"/>
</dbReference>
<dbReference type="GO" id="GO:0005794">
    <property type="term" value="C:Golgi apparatus"/>
    <property type="evidence" value="ECO:0007669"/>
    <property type="project" value="TreeGrafter"/>
</dbReference>
<dbReference type="EMBL" id="OU896714">
    <property type="protein sequence ID" value="CAH1179626.1"/>
    <property type="molecule type" value="Genomic_DNA"/>
</dbReference>
<dbReference type="InterPro" id="IPR024114">
    <property type="entry name" value="Islet_autoAg_Ica1/Ica1-like"/>
</dbReference>
<dbReference type="InterPro" id="IPR010504">
    <property type="entry name" value="AH_dom"/>
</dbReference>
<feature type="domain" description="AH" evidence="2">
    <location>
        <begin position="26"/>
        <end position="230"/>
    </location>
</feature>
<dbReference type="OrthoDB" id="2126778at2759"/>
<dbReference type="Gene3D" id="1.20.1270.60">
    <property type="entry name" value="Arfaptin homology (AH) domain/BAR domain"/>
    <property type="match status" value="1"/>
</dbReference>
<dbReference type="Pfam" id="PF06456">
    <property type="entry name" value="Arfaptin"/>
    <property type="match status" value="1"/>
</dbReference>
<reference evidence="3" key="1">
    <citation type="submission" date="2022-01" db="EMBL/GenBank/DDBJ databases">
        <authorList>
            <person name="King R."/>
        </authorList>
    </citation>
    <scope>NUCLEOTIDE SEQUENCE</scope>
</reference>
<proteinExistence type="predicted"/>
<gene>
    <name evidence="3" type="ORF">PHAECO_LOCUS11684</name>
</gene>
<dbReference type="GO" id="GO:0019904">
    <property type="term" value="F:protein domain specific binding"/>
    <property type="evidence" value="ECO:0007669"/>
    <property type="project" value="InterPro"/>
</dbReference>
<name>A0A9P0DU41_PHACE</name>
<accession>A0A9P0DU41</accession>
<evidence type="ECO:0000313" key="3">
    <source>
        <dbReference type="EMBL" id="CAH1179626.1"/>
    </source>
</evidence>
<keyword evidence="4" id="KW-1185">Reference proteome</keyword>
<reference evidence="3" key="2">
    <citation type="submission" date="2022-10" db="EMBL/GenBank/DDBJ databases">
        <authorList>
            <consortium name="ENA_rothamsted_submissions"/>
            <consortium name="culmorum"/>
            <person name="King R."/>
        </authorList>
    </citation>
    <scope>NUCLEOTIDE SEQUENCE</scope>
</reference>
<dbReference type="PANTHER" id="PTHR10164:SF4">
    <property type="entry name" value="GH23156P"/>
    <property type="match status" value="1"/>
</dbReference>
<organism evidence="3 4">
    <name type="scientific">Phaedon cochleariae</name>
    <name type="common">Mustard beetle</name>
    <dbReference type="NCBI Taxonomy" id="80249"/>
    <lineage>
        <taxon>Eukaryota</taxon>
        <taxon>Metazoa</taxon>
        <taxon>Ecdysozoa</taxon>
        <taxon>Arthropoda</taxon>
        <taxon>Hexapoda</taxon>
        <taxon>Insecta</taxon>
        <taxon>Pterygota</taxon>
        <taxon>Neoptera</taxon>
        <taxon>Endopterygota</taxon>
        <taxon>Coleoptera</taxon>
        <taxon>Polyphaga</taxon>
        <taxon>Cucujiformia</taxon>
        <taxon>Chrysomeloidea</taxon>
        <taxon>Chrysomelidae</taxon>
        <taxon>Chrysomelinae</taxon>
        <taxon>Chrysomelini</taxon>
        <taxon>Phaedon</taxon>
    </lineage>
</organism>
<evidence type="ECO:0000313" key="4">
    <source>
        <dbReference type="Proteomes" id="UP001153737"/>
    </source>
</evidence>